<keyword evidence="3" id="KW-0812">Transmembrane</keyword>
<dbReference type="AlphaFoldDB" id="A0A1F5RI99"/>
<dbReference type="GO" id="GO:0019867">
    <property type="term" value="C:outer membrane"/>
    <property type="evidence" value="ECO:0007669"/>
    <property type="project" value="InterPro"/>
</dbReference>
<keyword evidence="4" id="KW-0472">Membrane</keyword>
<comment type="caution">
    <text evidence="7">The sequence shown here is derived from an EMBL/GenBank/DDBJ whole genome shotgun (WGS) entry which is preliminary data.</text>
</comment>
<evidence type="ECO:0000256" key="1">
    <source>
        <dbReference type="ARBA" id="ARBA00004370"/>
    </source>
</evidence>
<dbReference type="Pfam" id="PF01103">
    <property type="entry name" value="Omp85"/>
    <property type="match status" value="1"/>
</dbReference>
<dbReference type="Proteomes" id="UP000177230">
    <property type="component" value="Unassembled WGS sequence"/>
</dbReference>
<evidence type="ECO:0000259" key="5">
    <source>
        <dbReference type="Pfam" id="PF01103"/>
    </source>
</evidence>
<name>A0A1F5RI99_9BACT</name>
<gene>
    <name evidence="7" type="ORF">A2024_06480</name>
</gene>
<dbReference type="Gene3D" id="2.40.160.50">
    <property type="entry name" value="membrane protein fhac: a member of the omp85/tpsb transporter family"/>
    <property type="match status" value="1"/>
</dbReference>
<dbReference type="Gene3D" id="3.10.20.310">
    <property type="entry name" value="membrane protein fhac"/>
    <property type="match status" value="3"/>
</dbReference>
<dbReference type="Pfam" id="PF07244">
    <property type="entry name" value="POTRA"/>
    <property type="match status" value="3"/>
</dbReference>
<accession>A0A1F5RI99</accession>
<dbReference type="InterPro" id="IPR000184">
    <property type="entry name" value="Bac_surfAg_D15"/>
</dbReference>
<dbReference type="PANTHER" id="PTHR12815">
    <property type="entry name" value="SORTING AND ASSEMBLY MACHINERY SAMM50 PROTEIN FAMILY MEMBER"/>
    <property type="match status" value="1"/>
</dbReference>
<dbReference type="PANTHER" id="PTHR12815:SF18">
    <property type="entry name" value="SORTING AND ASSEMBLY MACHINERY COMPONENT 50 HOMOLOG"/>
    <property type="match status" value="1"/>
</dbReference>
<keyword evidence="2" id="KW-1134">Transmembrane beta strand</keyword>
<dbReference type="InterPro" id="IPR039910">
    <property type="entry name" value="D15-like"/>
</dbReference>
<evidence type="ECO:0000256" key="3">
    <source>
        <dbReference type="ARBA" id="ARBA00022692"/>
    </source>
</evidence>
<feature type="domain" description="POTRA" evidence="6">
    <location>
        <begin position="86"/>
        <end position="163"/>
    </location>
</feature>
<evidence type="ECO:0000313" key="8">
    <source>
        <dbReference type="Proteomes" id="UP000177230"/>
    </source>
</evidence>
<feature type="domain" description="Bacterial surface antigen (D15)" evidence="5">
    <location>
        <begin position="267"/>
        <end position="564"/>
    </location>
</feature>
<feature type="domain" description="POTRA" evidence="6">
    <location>
        <begin position="8"/>
        <end position="83"/>
    </location>
</feature>
<proteinExistence type="predicted"/>
<reference evidence="7 8" key="1">
    <citation type="journal article" date="2016" name="Nat. Commun.">
        <title>Thousands of microbial genomes shed light on interconnected biogeochemical processes in an aquifer system.</title>
        <authorList>
            <person name="Anantharaman K."/>
            <person name="Brown C.T."/>
            <person name="Hug L.A."/>
            <person name="Sharon I."/>
            <person name="Castelle C.J."/>
            <person name="Probst A.J."/>
            <person name="Thomas B.C."/>
            <person name="Singh A."/>
            <person name="Wilkins M.J."/>
            <person name="Karaoz U."/>
            <person name="Brodie E.L."/>
            <person name="Williams K.H."/>
            <person name="Hubbard S.S."/>
            <person name="Banfield J.F."/>
        </authorList>
    </citation>
    <scope>NUCLEOTIDE SEQUENCE [LARGE SCALE GENOMIC DNA]</scope>
</reference>
<protein>
    <recommendedName>
        <fullName evidence="9">Outer membrane protein assembly factor BamA</fullName>
    </recommendedName>
</protein>
<evidence type="ECO:0000256" key="2">
    <source>
        <dbReference type="ARBA" id="ARBA00022452"/>
    </source>
</evidence>
<evidence type="ECO:0008006" key="9">
    <source>
        <dbReference type="Google" id="ProtNLM"/>
    </source>
</evidence>
<evidence type="ECO:0000259" key="6">
    <source>
        <dbReference type="Pfam" id="PF07244"/>
    </source>
</evidence>
<evidence type="ECO:0000313" key="7">
    <source>
        <dbReference type="EMBL" id="OGF14149.1"/>
    </source>
</evidence>
<dbReference type="EMBL" id="MFFM01000008">
    <property type="protein sequence ID" value="OGF14149.1"/>
    <property type="molecule type" value="Genomic_DNA"/>
</dbReference>
<dbReference type="InterPro" id="IPR010827">
    <property type="entry name" value="BamA/TamA_POTRA"/>
</dbReference>
<sequence>MAAAEKVRVTMDGNASFSSRQLGKVADLKFPDDKLDSDSLEQGIYRLRSFYRRNGFVDNEIEYMIDSGSLSGDAGIKLVITEGVRYYVDRIDFSGSREISAGVLSQAIANEVRRPLNYQDLGQDDFGLMLLYADHGYIYAEVDHDLEFQNGHKAIITYKIKEGPRVHISRISLYGNVHTQEKYILNTIRLSPGDVFSRSQLIKSQFLLQSTDLFRAVAVSPGEIDSLANEIAVDIRLAEKPRRLFETSIGYGSGDAVRLMTQWAHRNLFGLGRRIEYNGLVSVQTRLPLKLTRGRSLVSYSDPCFYLFKKPARGEVYYDDFRPSYTDYRLETVGFNFTVSTPISNAFNIDYRWKQEWLKLSPNWQLTKYSSDTLSYKGRRSLVVASSYQNLDDPVNPRKGLSSDLELEYTGGIMGGAETFQRAVNNWAYYFKAPSHRLSFAGRFRYGIIGDWSQRSTIPSYEMFFLGGPSTVRGYALSSIGPVDDRGRVTGGRIMLLINLQSVVDLGKNWGWAAFIDGGMLSNKSFAKQSFGDMVSSPGLGIRYTLPFGTGRMDFAAPGTRMGQIKYWRWMVAWGEPF</sequence>
<comment type="subcellular location">
    <subcellularLocation>
        <location evidence="1">Membrane</location>
    </subcellularLocation>
</comment>
<organism evidence="7 8">
    <name type="scientific">Candidatus Edwardsbacteria bacterium GWF2_54_11</name>
    <dbReference type="NCBI Taxonomy" id="1817851"/>
    <lineage>
        <taxon>Bacteria</taxon>
        <taxon>Candidatus Edwardsiibacteriota</taxon>
    </lineage>
</organism>
<feature type="domain" description="POTRA" evidence="6">
    <location>
        <begin position="167"/>
        <end position="239"/>
    </location>
</feature>
<evidence type="ECO:0000256" key="4">
    <source>
        <dbReference type="ARBA" id="ARBA00023136"/>
    </source>
</evidence>